<evidence type="ECO:0000313" key="2">
    <source>
        <dbReference type="Proteomes" id="UP001174936"/>
    </source>
</evidence>
<gene>
    <name evidence="1" type="ORF">B0T16DRAFT_457141</name>
</gene>
<dbReference type="Proteomes" id="UP001174936">
    <property type="component" value="Unassembled WGS sequence"/>
</dbReference>
<evidence type="ECO:0000313" key="1">
    <source>
        <dbReference type="EMBL" id="KAK0649760.1"/>
    </source>
</evidence>
<keyword evidence="2" id="KW-1185">Reference proteome</keyword>
<dbReference type="EMBL" id="JAULSV010000003">
    <property type="protein sequence ID" value="KAK0649760.1"/>
    <property type="molecule type" value="Genomic_DNA"/>
</dbReference>
<reference evidence="1" key="1">
    <citation type="submission" date="2023-06" db="EMBL/GenBank/DDBJ databases">
        <title>Genome-scale phylogeny and comparative genomics of the fungal order Sordariales.</title>
        <authorList>
            <consortium name="Lawrence Berkeley National Laboratory"/>
            <person name="Hensen N."/>
            <person name="Bonometti L."/>
            <person name="Westerberg I."/>
            <person name="Brannstrom I.O."/>
            <person name="Guillou S."/>
            <person name="Cros-Aarteil S."/>
            <person name="Calhoun S."/>
            <person name="Haridas S."/>
            <person name="Kuo A."/>
            <person name="Mondo S."/>
            <person name="Pangilinan J."/>
            <person name="Riley R."/>
            <person name="Labutti K."/>
            <person name="Andreopoulos B."/>
            <person name="Lipzen A."/>
            <person name="Chen C."/>
            <person name="Yanf M."/>
            <person name="Daum C."/>
            <person name="Ng V."/>
            <person name="Clum A."/>
            <person name="Steindorff A."/>
            <person name="Ohm R."/>
            <person name="Martin F."/>
            <person name="Silar P."/>
            <person name="Natvig D."/>
            <person name="Lalanne C."/>
            <person name="Gautier V."/>
            <person name="Ament-Velasquez S.L."/>
            <person name="Kruys A."/>
            <person name="Hutchinson M.I."/>
            <person name="Powell A.J."/>
            <person name="Barry K."/>
            <person name="Miller A.N."/>
            <person name="Grigoriev I.V."/>
            <person name="Debuchy R."/>
            <person name="Gladieux P."/>
            <person name="Thoren M.H."/>
            <person name="Johannesson H."/>
        </authorList>
    </citation>
    <scope>NUCLEOTIDE SEQUENCE</scope>
    <source>
        <strain evidence="1">SMH2532-1</strain>
    </source>
</reference>
<dbReference type="PANTHER" id="PTHR35896">
    <property type="entry name" value="IG-LIKE DOMAIN-CONTAINING PROTEIN"/>
    <property type="match status" value="1"/>
</dbReference>
<dbReference type="PANTHER" id="PTHR35896:SF3">
    <property type="entry name" value="MAJOR FACILITATOR SUPERFAMILY TRANSPORTER"/>
    <property type="match status" value="1"/>
</dbReference>
<protein>
    <submittedName>
        <fullName evidence="1">Uncharacterized protein</fullName>
    </submittedName>
</protein>
<dbReference type="AlphaFoldDB" id="A0AA40CSL9"/>
<name>A0AA40CSL9_9PEZI</name>
<accession>A0AA40CSL9</accession>
<sequence length="177" mass="20518">MDLVECLEADQKLGLSRLELDDDVVRRDVGFPVEPCCLLTAALLTLLFLAGGTTHRLTHWHQIIHPLSDSDADFMNDYGNSSATAIARGRVPPVFTDRLWFKDRNMTERLSVEELMAGKYSSIWTRRFHTEHCLFMWRKLTMVVKERYEWVDNKTVSYWHAKHCVGVFLGRMRGGSR</sequence>
<comment type="caution">
    <text evidence="1">The sequence shown here is derived from an EMBL/GenBank/DDBJ whole genome shotgun (WGS) entry which is preliminary data.</text>
</comment>
<organism evidence="1 2">
    <name type="scientific">Cercophora newfieldiana</name>
    <dbReference type="NCBI Taxonomy" id="92897"/>
    <lineage>
        <taxon>Eukaryota</taxon>
        <taxon>Fungi</taxon>
        <taxon>Dikarya</taxon>
        <taxon>Ascomycota</taxon>
        <taxon>Pezizomycotina</taxon>
        <taxon>Sordariomycetes</taxon>
        <taxon>Sordariomycetidae</taxon>
        <taxon>Sordariales</taxon>
        <taxon>Lasiosphaeriaceae</taxon>
        <taxon>Cercophora</taxon>
    </lineage>
</organism>
<proteinExistence type="predicted"/>
<dbReference type="InterPro" id="IPR053008">
    <property type="entry name" value="Phomopsin_biosynth_assoc"/>
</dbReference>